<evidence type="ECO:0000313" key="1">
    <source>
        <dbReference type="EMBL" id="KAK0516712.1"/>
    </source>
</evidence>
<proteinExistence type="predicted"/>
<gene>
    <name evidence="1" type="ORF">JMJ35_001315</name>
</gene>
<evidence type="ECO:0000313" key="2">
    <source>
        <dbReference type="Proteomes" id="UP001166286"/>
    </source>
</evidence>
<dbReference type="Proteomes" id="UP001166286">
    <property type="component" value="Unassembled WGS sequence"/>
</dbReference>
<accession>A0AA39R854</accession>
<reference evidence="1" key="1">
    <citation type="submission" date="2023-03" db="EMBL/GenBank/DDBJ databases">
        <title>Complete genome of Cladonia borealis.</title>
        <authorList>
            <person name="Park H."/>
        </authorList>
    </citation>
    <scope>NUCLEOTIDE SEQUENCE</scope>
    <source>
        <strain evidence="1">ANT050790</strain>
    </source>
</reference>
<protein>
    <submittedName>
        <fullName evidence="1">Uncharacterized protein</fullName>
    </submittedName>
</protein>
<comment type="caution">
    <text evidence="1">The sequence shown here is derived from an EMBL/GenBank/DDBJ whole genome shotgun (WGS) entry which is preliminary data.</text>
</comment>
<sequence>MSSSVIAEIATQLWRDWWDFIKERVWCYMQLGDMTLAGDILLSLFKTSGGGSTDKWAEAYHLLGLINEVLGAENAPAYSFLRALYATPGHEATNKAIDRLRERVRDKTGIEHVIVRHNIDNVLKPFRHRTEGQAPLGEAEARSIDEKVVGHVYELDPWHNYTDDLHVNTALSSIILPRLITDKLTERAGNNWYLKLGIADCSEIQLGAAAWMILR</sequence>
<dbReference type="EMBL" id="JAFEKC020000002">
    <property type="protein sequence ID" value="KAK0516712.1"/>
    <property type="molecule type" value="Genomic_DNA"/>
</dbReference>
<organism evidence="1 2">
    <name type="scientific">Cladonia borealis</name>
    <dbReference type="NCBI Taxonomy" id="184061"/>
    <lineage>
        <taxon>Eukaryota</taxon>
        <taxon>Fungi</taxon>
        <taxon>Dikarya</taxon>
        <taxon>Ascomycota</taxon>
        <taxon>Pezizomycotina</taxon>
        <taxon>Lecanoromycetes</taxon>
        <taxon>OSLEUM clade</taxon>
        <taxon>Lecanoromycetidae</taxon>
        <taxon>Lecanorales</taxon>
        <taxon>Lecanorineae</taxon>
        <taxon>Cladoniaceae</taxon>
        <taxon>Cladonia</taxon>
    </lineage>
</organism>
<keyword evidence="2" id="KW-1185">Reference proteome</keyword>
<dbReference type="AlphaFoldDB" id="A0AA39R854"/>
<name>A0AA39R854_9LECA</name>